<feature type="compositionally biased region" description="Low complexity" evidence="1">
    <location>
        <begin position="181"/>
        <end position="203"/>
    </location>
</feature>
<accession>A0A291M2W4</accession>
<dbReference type="EMBL" id="CP021404">
    <property type="protein sequence ID" value="ATI43197.1"/>
    <property type="molecule type" value="Genomic_DNA"/>
</dbReference>
<sequence length="379" mass="39498">MAGSGARPAAASAPRPRPAPSEGPADLLAILLSVLWLSLSVAFFVLVPGTGSAGGTPMTFAMMLLAVFMPVAVIWIGAGAARSARMMRAESARLQKAIDTLAQMRAGDAPAPRPAIDTAAHAAATATAEDERAATLERKLDAIAAAQAQLEQGLQALAASGSPRAGFTAPSGNSGNAQRTAPAASARPPRAAPASARAPAPAAGSGDGGQATLALGAPAGTGEPISVDDFIRALNFPEDERDAAGFRALRRALKDHASSGLIRSAQDALTLLSEDGVYMDDLTPDRARPEIWRRFAQGERGRTIAALGGVRDREALARAAGRMRQDPIFRDTAHHFLRKFDKTFANFEQFASDEDIAHLSETRTARAFMLLGRVSGTFD</sequence>
<feature type="region of interest" description="Disordered" evidence="1">
    <location>
        <begin position="1"/>
        <end position="20"/>
    </location>
</feature>
<organism evidence="3 4">
    <name type="scientific">Pacificitalea manganoxidans</name>
    <dbReference type="NCBI Taxonomy" id="1411902"/>
    <lineage>
        <taxon>Bacteria</taxon>
        <taxon>Pseudomonadati</taxon>
        <taxon>Pseudomonadota</taxon>
        <taxon>Alphaproteobacteria</taxon>
        <taxon>Rhodobacterales</taxon>
        <taxon>Paracoccaceae</taxon>
        <taxon>Pacificitalea</taxon>
    </lineage>
</organism>
<name>A0A291M2W4_9RHOB</name>
<feature type="transmembrane region" description="Helical" evidence="2">
    <location>
        <begin position="27"/>
        <end position="47"/>
    </location>
</feature>
<feature type="transmembrane region" description="Helical" evidence="2">
    <location>
        <begin position="59"/>
        <end position="78"/>
    </location>
</feature>
<evidence type="ECO:0000256" key="2">
    <source>
        <dbReference type="SAM" id="Phobius"/>
    </source>
</evidence>
<dbReference type="Proteomes" id="UP000219050">
    <property type="component" value="Chromosome"/>
</dbReference>
<dbReference type="AlphaFoldDB" id="A0A291M2W4"/>
<reference evidence="3 4" key="1">
    <citation type="submission" date="2017-05" db="EMBL/GenBank/DDBJ databases">
        <title>Comparative genomic and metabolic analysis of manganese-oxidizing mechanisms in Celeribater manganoxidans DY25T: its adaption to the environment of polymetallic nodule.</title>
        <authorList>
            <person name="Wang X."/>
        </authorList>
    </citation>
    <scope>NUCLEOTIDE SEQUENCE [LARGE SCALE GENOMIC DNA]</scope>
    <source>
        <strain evidence="3 4">DY25</strain>
    </source>
</reference>
<proteinExistence type="predicted"/>
<keyword evidence="2" id="KW-1133">Transmembrane helix</keyword>
<protein>
    <submittedName>
        <fullName evidence="3">Uncharacterized protein</fullName>
    </submittedName>
</protein>
<keyword evidence="4" id="KW-1185">Reference proteome</keyword>
<gene>
    <name evidence="3" type="ORF">CBW24_15065</name>
</gene>
<dbReference type="OrthoDB" id="7833467at2"/>
<feature type="region of interest" description="Disordered" evidence="1">
    <location>
        <begin position="161"/>
        <end position="219"/>
    </location>
</feature>
<keyword evidence="2" id="KW-0812">Transmembrane</keyword>
<evidence type="ECO:0000313" key="3">
    <source>
        <dbReference type="EMBL" id="ATI43197.1"/>
    </source>
</evidence>
<dbReference type="KEGG" id="cmag:CBW24_15065"/>
<feature type="compositionally biased region" description="Low complexity" evidence="1">
    <location>
        <begin position="1"/>
        <end position="14"/>
    </location>
</feature>
<feature type="compositionally biased region" description="Low complexity" evidence="1">
    <location>
        <begin position="210"/>
        <end position="219"/>
    </location>
</feature>
<feature type="compositionally biased region" description="Polar residues" evidence="1">
    <location>
        <begin position="170"/>
        <end position="179"/>
    </location>
</feature>
<evidence type="ECO:0000256" key="1">
    <source>
        <dbReference type="SAM" id="MobiDB-lite"/>
    </source>
</evidence>
<keyword evidence="2" id="KW-0472">Membrane</keyword>
<evidence type="ECO:0000313" key="4">
    <source>
        <dbReference type="Proteomes" id="UP000219050"/>
    </source>
</evidence>